<evidence type="ECO:0000256" key="1">
    <source>
        <dbReference type="ARBA" id="ARBA00008857"/>
    </source>
</evidence>
<gene>
    <name evidence="5" type="ORF">GCM10022240_13480</name>
</gene>
<dbReference type="InterPro" id="IPR011010">
    <property type="entry name" value="DNA_brk_join_enz"/>
</dbReference>
<keyword evidence="2" id="KW-0238">DNA-binding</keyword>
<dbReference type="Proteomes" id="UP001500540">
    <property type="component" value="Unassembled WGS sequence"/>
</dbReference>
<reference evidence="6" key="1">
    <citation type="journal article" date="2019" name="Int. J. Syst. Evol. Microbiol.">
        <title>The Global Catalogue of Microorganisms (GCM) 10K type strain sequencing project: providing services to taxonomists for standard genome sequencing and annotation.</title>
        <authorList>
            <consortium name="The Broad Institute Genomics Platform"/>
            <consortium name="The Broad Institute Genome Sequencing Center for Infectious Disease"/>
            <person name="Wu L."/>
            <person name="Ma J."/>
        </authorList>
    </citation>
    <scope>NUCLEOTIDE SEQUENCE [LARGE SCALE GENOMIC DNA]</scope>
    <source>
        <strain evidence="6">JCM 16950</strain>
    </source>
</reference>
<comment type="caution">
    <text evidence="5">The sequence shown here is derived from an EMBL/GenBank/DDBJ whole genome shotgun (WGS) entry which is preliminary data.</text>
</comment>
<dbReference type="PANTHER" id="PTHR30349:SF64">
    <property type="entry name" value="PROPHAGE INTEGRASE INTD-RELATED"/>
    <property type="match status" value="1"/>
</dbReference>
<name>A0ABP7GJ10_9MICO</name>
<dbReference type="InterPro" id="IPR002104">
    <property type="entry name" value="Integrase_catalytic"/>
</dbReference>
<accession>A0ABP7GJ10</accession>
<evidence type="ECO:0000256" key="2">
    <source>
        <dbReference type="ARBA" id="ARBA00023125"/>
    </source>
</evidence>
<dbReference type="InterPro" id="IPR013762">
    <property type="entry name" value="Integrase-like_cat_sf"/>
</dbReference>
<evidence type="ECO:0000313" key="6">
    <source>
        <dbReference type="Proteomes" id="UP001500540"/>
    </source>
</evidence>
<evidence type="ECO:0000259" key="4">
    <source>
        <dbReference type="PROSITE" id="PS51898"/>
    </source>
</evidence>
<keyword evidence="3" id="KW-0233">DNA recombination</keyword>
<dbReference type="InterPro" id="IPR010998">
    <property type="entry name" value="Integrase_recombinase_N"/>
</dbReference>
<protein>
    <submittedName>
        <fullName evidence="5">Site-specific integrase</fullName>
    </submittedName>
</protein>
<organism evidence="5 6">
    <name type="scientific">Microbacterium kribbense</name>
    <dbReference type="NCBI Taxonomy" id="433645"/>
    <lineage>
        <taxon>Bacteria</taxon>
        <taxon>Bacillati</taxon>
        <taxon>Actinomycetota</taxon>
        <taxon>Actinomycetes</taxon>
        <taxon>Micrococcales</taxon>
        <taxon>Microbacteriaceae</taxon>
        <taxon>Microbacterium</taxon>
    </lineage>
</organism>
<dbReference type="CDD" id="cd01189">
    <property type="entry name" value="INT_ICEBs1_C_like"/>
    <property type="match status" value="1"/>
</dbReference>
<dbReference type="InterPro" id="IPR050090">
    <property type="entry name" value="Tyrosine_recombinase_XerCD"/>
</dbReference>
<dbReference type="PROSITE" id="PS51898">
    <property type="entry name" value="TYR_RECOMBINASE"/>
    <property type="match status" value="1"/>
</dbReference>
<dbReference type="Gene3D" id="1.10.443.10">
    <property type="entry name" value="Intergrase catalytic core"/>
    <property type="match status" value="1"/>
</dbReference>
<evidence type="ECO:0000313" key="5">
    <source>
        <dbReference type="EMBL" id="GAA3762175.1"/>
    </source>
</evidence>
<feature type="domain" description="Tyr recombinase" evidence="4">
    <location>
        <begin position="183"/>
        <end position="372"/>
    </location>
</feature>
<dbReference type="Gene3D" id="1.10.150.130">
    <property type="match status" value="1"/>
</dbReference>
<evidence type="ECO:0000256" key="3">
    <source>
        <dbReference type="ARBA" id="ARBA00023172"/>
    </source>
</evidence>
<keyword evidence="6" id="KW-1185">Reference proteome</keyword>
<dbReference type="EMBL" id="BAABAF010000004">
    <property type="protein sequence ID" value="GAA3762175.1"/>
    <property type="molecule type" value="Genomic_DNA"/>
</dbReference>
<comment type="similarity">
    <text evidence="1">Belongs to the 'phage' integrase family.</text>
</comment>
<dbReference type="SUPFAM" id="SSF56349">
    <property type="entry name" value="DNA breaking-rejoining enzymes"/>
    <property type="match status" value="1"/>
</dbReference>
<dbReference type="PANTHER" id="PTHR30349">
    <property type="entry name" value="PHAGE INTEGRASE-RELATED"/>
    <property type="match status" value="1"/>
</dbReference>
<sequence>MGSITAYQAAAGRRYRVRWRDDSTHRQVEKRGFRTKREAEIFLARTEVARTDGSYTDPSAARAAVGNHGTVWMRNKRHSLKASSYSSLETSWRVYVRPRWEDTRIGDIRASQVEQWIRELSEGTAPTNRTKSSGVAGKPRSATVVYRALGVLAGILDTAVRDGRIPRNVARGAQNLPTKRSEKPRRYLTHAEVVRLAEAASTSTYRTLILVLAYCGLRWSEAIGMHVRDINFDRQRIQVNRAAVEVEGRIVLGAPKNWERRIVPFPEFLEPPLQEMCTGKGPDDLVFTDAEGNHLRRAKTSVGTTSWFAAALERSGIERLTPHDLRHTAASLAISSGANVKAVRRMLGHKSTAMTLDTYADLFEDDLADVAARLNQGALAADVSRIIQV</sequence>
<dbReference type="Pfam" id="PF00589">
    <property type="entry name" value="Phage_integrase"/>
    <property type="match status" value="1"/>
</dbReference>
<proteinExistence type="inferred from homology"/>